<protein>
    <submittedName>
        <fullName evidence="2">Uncharacterized protein</fullName>
    </submittedName>
</protein>
<keyword evidence="3" id="KW-1185">Reference proteome</keyword>
<evidence type="ECO:0000256" key="1">
    <source>
        <dbReference type="SAM" id="MobiDB-lite"/>
    </source>
</evidence>
<dbReference type="Proteomes" id="UP000244005">
    <property type="component" value="Unassembled WGS sequence"/>
</dbReference>
<dbReference type="EMBL" id="KZ772765">
    <property type="protein sequence ID" value="PTQ32961.1"/>
    <property type="molecule type" value="Genomic_DNA"/>
</dbReference>
<accession>A0A2R6WGJ3</accession>
<feature type="compositionally biased region" description="Basic and acidic residues" evidence="1">
    <location>
        <begin position="137"/>
        <end position="157"/>
    </location>
</feature>
<proteinExistence type="predicted"/>
<organism evidence="2 3">
    <name type="scientific">Marchantia polymorpha</name>
    <name type="common">Common liverwort</name>
    <name type="synonym">Marchantia aquatica</name>
    <dbReference type="NCBI Taxonomy" id="3197"/>
    <lineage>
        <taxon>Eukaryota</taxon>
        <taxon>Viridiplantae</taxon>
        <taxon>Streptophyta</taxon>
        <taxon>Embryophyta</taxon>
        <taxon>Marchantiophyta</taxon>
        <taxon>Marchantiopsida</taxon>
        <taxon>Marchantiidae</taxon>
        <taxon>Marchantiales</taxon>
        <taxon>Marchantiaceae</taxon>
        <taxon>Marchantia</taxon>
    </lineage>
</organism>
<feature type="compositionally biased region" description="Gly residues" evidence="1">
    <location>
        <begin position="228"/>
        <end position="238"/>
    </location>
</feature>
<feature type="region of interest" description="Disordered" evidence="1">
    <location>
        <begin position="1"/>
        <end position="238"/>
    </location>
</feature>
<feature type="compositionally biased region" description="Basic and acidic residues" evidence="1">
    <location>
        <begin position="205"/>
        <end position="221"/>
    </location>
</feature>
<feature type="compositionally biased region" description="Pro residues" evidence="1">
    <location>
        <begin position="191"/>
        <end position="200"/>
    </location>
</feature>
<feature type="compositionally biased region" description="Polar residues" evidence="1">
    <location>
        <begin position="116"/>
        <end position="127"/>
    </location>
</feature>
<sequence length="238" mass="25545">MTQEINLRRDESSQDDRSLSKAADSGPRDTHSACTKLRRWEERSGQPDRTPGPRTIHPLPNSPCASLHPPPARLALDPLPIRSDPASSKLSLSPGHGPALAIRNAQTLDASHQHTTRAAQSRAGQSTRGDGGGRAASAREVERSSRSLVRRDYRPQPEDGPNAGRKDAGQILRRTTAREKTQSRIASGPHPDFPSAPAPAPAATEVRRLEPLRPGYSRDELSSAVGVSDGGGLPVRGW</sequence>
<dbReference type="Gramene" id="Mp5g11180.1">
    <property type="protein sequence ID" value="Mp5g11180.1.cds1"/>
    <property type="gene ID" value="Mp5g11180"/>
</dbReference>
<dbReference type="AlphaFoldDB" id="A0A2R6WGJ3"/>
<gene>
    <name evidence="2" type="ORF">MARPO_0093s0040</name>
</gene>
<feature type="compositionally biased region" description="Basic and acidic residues" evidence="1">
    <location>
        <begin position="1"/>
        <end position="19"/>
    </location>
</feature>
<name>A0A2R6WGJ3_MARPO</name>
<evidence type="ECO:0000313" key="3">
    <source>
        <dbReference type="Proteomes" id="UP000244005"/>
    </source>
</evidence>
<evidence type="ECO:0000313" key="2">
    <source>
        <dbReference type="EMBL" id="PTQ32961.1"/>
    </source>
</evidence>
<reference evidence="3" key="1">
    <citation type="journal article" date="2017" name="Cell">
        <title>Insights into land plant evolution garnered from the Marchantia polymorpha genome.</title>
        <authorList>
            <person name="Bowman J.L."/>
            <person name="Kohchi T."/>
            <person name="Yamato K.T."/>
            <person name="Jenkins J."/>
            <person name="Shu S."/>
            <person name="Ishizaki K."/>
            <person name="Yamaoka S."/>
            <person name="Nishihama R."/>
            <person name="Nakamura Y."/>
            <person name="Berger F."/>
            <person name="Adam C."/>
            <person name="Aki S.S."/>
            <person name="Althoff F."/>
            <person name="Araki T."/>
            <person name="Arteaga-Vazquez M.A."/>
            <person name="Balasubrmanian S."/>
            <person name="Barry K."/>
            <person name="Bauer D."/>
            <person name="Boehm C.R."/>
            <person name="Briginshaw L."/>
            <person name="Caballero-Perez J."/>
            <person name="Catarino B."/>
            <person name="Chen F."/>
            <person name="Chiyoda S."/>
            <person name="Chovatia M."/>
            <person name="Davies K.M."/>
            <person name="Delmans M."/>
            <person name="Demura T."/>
            <person name="Dierschke T."/>
            <person name="Dolan L."/>
            <person name="Dorantes-Acosta A.E."/>
            <person name="Eklund D.M."/>
            <person name="Florent S.N."/>
            <person name="Flores-Sandoval E."/>
            <person name="Fujiyama A."/>
            <person name="Fukuzawa H."/>
            <person name="Galik B."/>
            <person name="Grimanelli D."/>
            <person name="Grimwood J."/>
            <person name="Grossniklaus U."/>
            <person name="Hamada T."/>
            <person name="Haseloff J."/>
            <person name="Hetherington A.J."/>
            <person name="Higo A."/>
            <person name="Hirakawa Y."/>
            <person name="Hundley H.N."/>
            <person name="Ikeda Y."/>
            <person name="Inoue K."/>
            <person name="Inoue S.I."/>
            <person name="Ishida S."/>
            <person name="Jia Q."/>
            <person name="Kakita M."/>
            <person name="Kanazawa T."/>
            <person name="Kawai Y."/>
            <person name="Kawashima T."/>
            <person name="Kennedy M."/>
            <person name="Kinose K."/>
            <person name="Kinoshita T."/>
            <person name="Kohara Y."/>
            <person name="Koide E."/>
            <person name="Komatsu K."/>
            <person name="Kopischke S."/>
            <person name="Kubo M."/>
            <person name="Kyozuka J."/>
            <person name="Lagercrantz U."/>
            <person name="Lin S.S."/>
            <person name="Lindquist E."/>
            <person name="Lipzen A.M."/>
            <person name="Lu C.W."/>
            <person name="De Luna E."/>
            <person name="Martienssen R.A."/>
            <person name="Minamino N."/>
            <person name="Mizutani M."/>
            <person name="Mizutani M."/>
            <person name="Mochizuki N."/>
            <person name="Monte I."/>
            <person name="Mosher R."/>
            <person name="Nagasaki H."/>
            <person name="Nakagami H."/>
            <person name="Naramoto S."/>
            <person name="Nishitani K."/>
            <person name="Ohtani M."/>
            <person name="Okamoto T."/>
            <person name="Okumura M."/>
            <person name="Phillips J."/>
            <person name="Pollak B."/>
            <person name="Reinders A."/>
            <person name="Rovekamp M."/>
            <person name="Sano R."/>
            <person name="Sawa S."/>
            <person name="Schmid M.W."/>
            <person name="Shirakawa M."/>
            <person name="Solano R."/>
            <person name="Spunde A."/>
            <person name="Suetsugu N."/>
            <person name="Sugano S."/>
            <person name="Sugiyama A."/>
            <person name="Sun R."/>
            <person name="Suzuki Y."/>
            <person name="Takenaka M."/>
            <person name="Takezawa D."/>
            <person name="Tomogane H."/>
            <person name="Tsuzuki M."/>
            <person name="Ueda T."/>
            <person name="Umeda M."/>
            <person name="Ward J.M."/>
            <person name="Watanabe Y."/>
            <person name="Yazaki K."/>
            <person name="Yokoyama R."/>
            <person name="Yoshitake Y."/>
            <person name="Yotsui I."/>
            <person name="Zachgo S."/>
            <person name="Schmutz J."/>
        </authorList>
    </citation>
    <scope>NUCLEOTIDE SEQUENCE [LARGE SCALE GENOMIC DNA]</scope>
    <source>
        <strain evidence="3">Tak-1</strain>
    </source>
</reference>